<organism evidence="5 6">
    <name type="scientific">Muricaecibacterium torontonense</name>
    <dbReference type="NCBI Taxonomy" id="3032871"/>
    <lineage>
        <taxon>Bacteria</taxon>
        <taxon>Bacillati</taxon>
        <taxon>Actinomycetota</taxon>
        <taxon>Coriobacteriia</taxon>
        <taxon>Coriobacteriales</taxon>
        <taxon>Atopobiaceae</taxon>
        <taxon>Muricaecibacterium</taxon>
    </lineage>
</organism>
<dbReference type="InterPro" id="IPR036286">
    <property type="entry name" value="LexA/Signal_pep-like_sf"/>
</dbReference>
<dbReference type="Gene3D" id="1.10.260.40">
    <property type="entry name" value="lambda repressor-like DNA-binding domains"/>
    <property type="match status" value="1"/>
</dbReference>
<evidence type="ECO:0000313" key="6">
    <source>
        <dbReference type="Proteomes" id="UP000310263"/>
    </source>
</evidence>
<dbReference type="EMBL" id="SRYE01000001">
    <property type="protein sequence ID" value="TGY63411.1"/>
    <property type="molecule type" value="Genomic_DNA"/>
</dbReference>
<evidence type="ECO:0000256" key="3">
    <source>
        <dbReference type="ARBA" id="ARBA00023163"/>
    </source>
</evidence>
<accession>A0A4S2F7P9</accession>
<comment type="caution">
    <text evidence="5">The sequence shown here is derived from an EMBL/GenBank/DDBJ whole genome shotgun (WGS) entry which is preliminary data.</text>
</comment>
<proteinExistence type="predicted"/>
<keyword evidence="1" id="KW-0805">Transcription regulation</keyword>
<reference evidence="5 6" key="1">
    <citation type="submission" date="2019-04" db="EMBL/GenBank/DDBJ databases">
        <title>Microbes associate with the intestines of laboratory mice.</title>
        <authorList>
            <person name="Navarre W."/>
            <person name="Wong E."/>
            <person name="Huang K."/>
            <person name="Tropini C."/>
            <person name="Ng K."/>
            <person name="Yu B."/>
        </authorList>
    </citation>
    <scope>NUCLEOTIDE SEQUENCE [LARGE SCALE GENOMIC DNA]</scope>
    <source>
        <strain evidence="5 6">NM07_P-09</strain>
    </source>
</reference>
<protein>
    <submittedName>
        <fullName evidence="5">XRE family transcriptional regulator</fullName>
    </submittedName>
</protein>
<dbReference type="PANTHER" id="PTHR40661:SF3">
    <property type="entry name" value="FELS-1 PROPHAGE TRANSCRIPTIONAL REGULATOR"/>
    <property type="match status" value="1"/>
</dbReference>
<dbReference type="InterPro" id="IPR010982">
    <property type="entry name" value="Lambda_DNA-bd_dom_sf"/>
</dbReference>
<dbReference type="GO" id="GO:0003677">
    <property type="term" value="F:DNA binding"/>
    <property type="evidence" value="ECO:0007669"/>
    <property type="project" value="UniProtKB-KW"/>
</dbReference>
<name>A0A4S2F7P9_9ACTN</name>
<dbReference type="SUPFAM" id="SSF51306">
    <property type="entry name" value="LexA/Signal peptidase"/>
    <property type="match status" value="1"/>
</dbReference>
<dbReference type="PROSITE" id="PS50943">
    <property type="entry name" value="HTH_CROC1"/>
    <property type="match status" value="1"/>
</dbReference>
<feature type="domain" description="HTH cro/C1-type" evidence="4">
    <location>
        <begin position="10"/>
        <end position="64"/>
    </location>
</feature>
<evidence type="ECO:0000313" key="5">
    <source>
        <dbReference type="EMBL" id="TGY63411.1"/>
    </source>
</evidence>
<dbReference type="Proteomes" id="UP000310263">
    <property type="component" value="Unassembled WGS sequence"/>
</dbReference>
<evidence type="ECO:0000256" key="1">
    <source>
        <dbReference type="ARBA" id="ARBA00023015"/>
    </source>
</evidence>
<dbReference type="InterPro" id="IPR039418">
    <property type="entry name" value="LexA-like"/>
</dbReference>
<dbReference type="InterPro" id="IPR015927">
    <property type="entry name" value="Peptidase_S24_S26A/B/C"/>
</dbReference>
<dbReference type="PANTHER" id="PTHR40661">
    <property type="match status" value="1"/>
</dbReference>
<keyword evidence="2" id="KW-0238">DNA-binding</keyword>
<dbReference type="AlphaFoldDB" id="A0A4S2F7P9"/>
<dbReference type="Pfam" id="PF00717">
    <property type="entry name" value="Peptidase_S24"/>
    <property type="match status" value="1"/>
</dbReference>
<keyword evidence="3" id="KW-0804">Transcription</keyword>
<dbReference type="Pfam" id="PF13560">
    <property type="entry name" value="HTH_31"/>
    <property type="match status" value="1"/>
</dbReference>
<dbReference type="SUPFAM" id="SSF47413">
    <property type="entry name" value="lambda repressor-like DNA-binding domains"/>
    <property type="match status" value="1"/>
</dbReference>
<dbReference type="Gene3D" id="2.10.109.10">
    <property type="entry name" value="Umud Fragment, subunit A"/>
    <property type="match status" value="1"/>
</dbReference>
<evidence type="ECO:0000259" key="4">
    <source>
        <dbReference type="PROSITE" id="PS50943"/>
    </source>
</evidence>
<dbReference type="CDD" id="cd06529">
    <property type="entry name" value="S24_LexA-like"/>
    <property type="match status" value="1"/>
</dbReference>
<dbReference type="SMART" id="SM00530">
    <property type="entry name" value="HTH_XRE"/>
    <property type="match status" value="1"/>
</dbReference>
<sequence length="225" mass="24382">MTSMSVGENIRHLRRQKGLSQTAFAQLVGTTQETVSRWERDAIFLRKDSLARIAAACGVTVEEILGGPRAISQALDADEATCASAEKTKATLLAAYQYPCYRNIRSGNGTTLVRKGSAYAPPDIAQRHPNALFVVMDSGAMNKVYPAGSLLLVDPQVAPYNGCSVVVFVDDANVVIRRHMANGSVAMLSTWSHERGTPDLIVEQRSLRLCGVVVWYQAARDVEGA</sequence>
<dbReference type="CDD" id="cd00093">
    <property type="entry name" value="HTH_XRE"/>
    <property type="match status" value="1"/>
</dbReference>
<gene>
    <name evidence="5" type="ORF">E5334_02625</name>
</gene>
<evidence type="ECO:0000256" key="2">
    <source>
        <dbReference type="ARBA" id="ARBA00023125"/>
    </source>
</evidence>
<keyword evidence="6" id="KW-1185">Reference proteome</keyword>
<dbReference type="InterPro" id="IPR001387">
    <property type="entry name" value="Cro/C1-type_HTH"/>
</dbReference>